<organism evidence="1 4">
    <name type="scientific">Chryseobacterium culicis</name>
    <dbReference type="NCBI Taxonomy" id="680127"/>
    <lineage>
        <taxon>Bacteria</taxon>
        <taxon>Pseudomonadati</taxon>
        <taxon>Bacteroidota</taxon>
        <taxon>Flavobacteriia</taxon>
        <taxon>Flavobacteriales</taxon>
        <taxon>Weeksellaceae</taxon>
        <taxon>Chryseobacterium group</taxon>
        <taxon>Chryseobacterium</taxon>
    </lineage>
</organism>
<accession>A0A2S9CZ43</accession>
<name>A0A2S9CZ43_CHRCI</name>
<dbReference type="EMBL" id="PCPP01000001">
    <property type="protein sequence ID" value="PRB85788.1"/>
    <property type="molecule type" value="Genomic_DNA"/>
</dbReference>
<proteinExistence type="predicted"/>
<dbReference type="EMBL" id="PCPH01000002">
    <property type="protein sequence ID" value="PRB90488.1"/>
    <property type="molecule type" value="Genomic_DNA"/>
</dbReference>
<protein>
    <submittedName>
        <fullName evidence="1">Uncharacterized protein</fullName>
    </submittedName>
</protein>
<keyword evidence="3" id="KW-1185">Reference proteome</keyword>
<dbReference type="AlphaFoldDB" id="A0A2S9CZ43"/>
<dbReference type="Proteomes" id="UP000238325">
    <property type="component" value="Unassembled WGS sequence"/>
</dbReference>
<evidence type="ECO:0000313" key="2">
    <source>
        <dbReference type="EMBL" id="PRB90488.1"/>
    </source>
</evidence>
<sequence>MQSDQEQLIGKHLFKKYLLAVWLKGLDLPVDKSTPNKNIESLLRISQRDLKQLKLLLDDQ</sequence>
<evidence type="ECO:0000313" key="1">
    <source>
        <dbReference type="EMBL" id="PRB85788.1"/>
    </source>
</evidence>
<dbReference type="OrthoDB" id="9888211at2"/>
<evidence type="ECO:0000313" key="4">
    <source>
        <dbReference type="Proteomes" id="UP000238534"/>
    </source>
</evidence>
<dbReference type="Proteomes" id="UP000238534">
    <property type="component" value="Unassembled WGS sequence"/>
</dbReference>
<comment type="caution">
    <text evidence="1">The sequence shown here is derived from an EMBL/GenBank/DDBJ whole genome shotgun (WGS) entry which is preliminary data.</text>
</comment>
<evidence type="ECO:0000313" key="3">
    <source>
        <dbReference type="Proteomes" id="UP000238325"/>
    </source>
</evidence>
<reference evidence="3 4" key="1">
    <citation type="submission" date="2017-09" db="EMBL/GenBank/DDBJ databases">
        <title>Genomic, metabolic, and phenotypic characteristics of bacterial isolates from the natural microbiome of the model nematode Caenorhabditis elegans.</title>
        <authorList>
            <person name="Zimmermann J."/>
            <person name="Obeng N."/>
            <person name="Yang W."/>
            <person name="Obeng O."/>
            <person name="Kissoyan K."/>
            <person name="Pees B."/>
            <person name="Dirksen P."/>
            <person name="Hoppner M."/>
            <person name="Franke A."/>
            <person name="Rosenstiel P."/>
            <person name="Leippe M."/>
            <person name="Dierking K."/>
            <person name="Kaleta C."/>
            <person name="Schulenburg H."/>
        </authorList>
    </citation>
    <scope>NUCLEOTIDE SEQUENCE [LARGE SCALE GENOMIC DNA]</scope>
    <source>
        <strain evidence="1 4">MYb25</strain>
        <strain evidence="2 3">MYb44</strain>
    </source>
</reference>
<dbReference type="RefSeq" id="WP_105681904.1">
    <property type="nucleotide sequence ID" value="NZ_JBBGZD010000001.1"/>
</dbReference>
<gene>
    <name evidence="1" type="ORF">CQ022_05900</name>
    <name evidence="2" type="ORF">CQ033_07085</name>
</gene>